<feature type="non-terminal residue" evidence="1">
    <location>
        <position position="1"/>
    </location>
</feature>
<dbReference type="EMBL" id="CAJVQB010127796">
    <property type="protein sequence ID" value="CAG8853694.1"/>
    <property type="molecule type" value="Genomic_DNA"/>
</dbReference>
<sequence>ELIFGNAQRSQEFMDELDFYLDLRRTPVVFPDIDPLLWWRQHQ</sequence>
<organism evidence="1 2">
    <name type="scientific">Gigaspora margarita</name>
    <dbReference type="NCBI Taxonomy" id="4874"/>
    <lineage>
        <taxon>Eukaryota</taxon>
        <taxon>Fungi</taxon>
        <taxon>Fungi incertae sedis</taxon>
        <taxon>Mucoromycota</taxon>
        <taxon>Glomeromycotina</taxon>
        <taxon>Glomeromycetes</taxon>
        <taxon>Diversisporales</taxon>
        <taxon>Gigasporaceae</taxon>
        <taxon>Gigaspora</taxon>
    </lineage>
</organism>
<comment type="caution">
    <text evidence="1">The sequence shown here is derived from an EMBL/GenBank/DDBJ whole genome shotgun (WGS) entry which is preliminary data.</text>
</comment>
<dbReference type="Proteomes" id="UP000789901">
    <property type="component" value="Unassembled WGS sequence"/>
</dbReference>
<evidence type="ECO:0000313" key="2">
    <source>
        <dbReference type="Proteomes" id="UP000789901"/>
    </source>
</evidence>
<evidence type="ECO:0000313" key="1">
    <source>
        <dbReference type="EMBL" id="CAG8853694.1"/>
    </source>
</evidence>
<accession>A0ABN7XIB5</accession>
<protein>
    <submittedName>
        <fullName evidence="1">28413_t:CDS:1</fullName>
    </submittedName>
</protein>
<gene>
    <name evidence="1" type="ORF">GMARGA_LOCUS42515</name>
</gene>
<name>A0ABN7XIB5_GIGMA</name>
<proteinExistence type="predicted"/>
<feature type="non-terminal residue" evidence="1">
    <location>
        <position position="43"/>
    </location>
</feature>
<reference evidence="1 2" key="1">
    <citation type="submission" date="2021-06" db="EMBL/GenBank/DDBJ databases">
        <authorList>
            <person name="Kallberg Y."/>
            <person name="Tangrot J."/>
            <person name="Rosling A."/>
        </authorList>
    </citation>
    <scope>NUCLEOTIDE SEQUENCE [LARGE SCALE GENOMIC DNA]</scope>
    <source>
        <strain evidence="1 2">120-4 pot B 10/14</strain>
    </source>
</reference>
<keyword evidence="2" id="KW-1185">Reference proteome</keyword>